<proteinExistence type="predicted"/>
<dbReference type="RefSeq" id="WP_036153783.1">
    <property type="nucleotide sequence ID" value="NZ_AVCX01000007.1"/>
</dbReference>
<dbReference type="InterPro" id="IPR011991">
    <property type="entry name" value="ArsR-like_HTH"/>
</dbReference>
<dbReference type="eggNOG" id="COG1522">
    <property type="taxonomic scope" value="Bacteria"/>
</dbReference>
<accession>A0A0A3IRA6</accession>
<sequence length="138" mass="15549">MDTIDYEILKQLERNAKCTTKEIASHVHLSPPAVAERIKKLEEQEIITGYYASIDFKKLDRPIVALVLFKSSDCKKLSAFCCSHPDVLECYRVAGEISYIVKIATQSVETLEQFIDQAMPYGTPSTNIVLSGQKNMVF</sequence>
<dbReference type="SUPFAM" id="SSF54909">
    <property type="entry name" value="Dimeric alpha+beta barrel"/>
    <property type="match status" value="1"/>
</dbReference>
<dbReference type="InterPro" id="IPR019887">
    <property type="entry name" value="Tscrpt_reg_AsnC/Lrp_C"/>
</dbReference>
<dbReference type="GO" id="GO:0005829">
    <property type="term" value="C:cytosol"/>
    <property type="evidence" value="ECO:0007669"/>
    <property type="project" value="TreeGrafter"/>
</dbReference>
<dbReference type="InterPro" id="IPR036388">
    <property type="entry name" value="WH-like_DNA-bd_sf"/>
</dbReference>
<dbReference type="AlphaFoldDB" id="A0A0A3IRA6"/>
<keyword evidence="1" id="KW-0805">Transcription regulation</keyword>
<evidence type="ECO:0000313" key="6">
    <source>
        <dbReference type="Proteomes" id="UP000030437"/>
    </source>
</evidence>
<dbReference type="SUPFAM" id="SSF46785">
    <property type="entry name" value="Winged helix' DNA-binding domain"/>
    <property type="match status" value="1"/>
</dbReference>
<dbReference type="Proteomes" id="UP000030437">
    <property type="component" value="Unassembled WGS sequence"/>
</dbReference>
<organism evidence="5 6">
    <name type="scientific">Lysinibacillus odysseyi 34hs-1 = NBRC 100172</name>
    <dbReference type="NCBI Taxonomy" id="1220589"/>
    <lineage>
        <taxon>Bacteria</taxon>
        <taxon>Bacillati</taxon>
        <taxon>Bacillota</taxon>
        <taxon>Bacilli</taxon>
        <taxon>Bacillales</taxon>
        <taxon>Bacillaceae</taxon>
        <taxon>Lysinibacillus</taxon>
    </lineage>
</organism>
<reference evidence="5 6" key="1">
    <citation type="submission" date="2014-02" db="EMBL/GenBank/DDBJ databases">
        <title>Draft genome sequence of Lysinibacillus odysseyi NBRC 100172.</title>
        <authorList>
            <person name="Zhang F."/>
            <person name="Wang G."/>
            <person name="Zhang L."/>
        </authorList>
    </citation>
    <scope>NUCLEOTIDE SEQUENCE [LARGE SCALE GENOMIC DNA]</scope>
    <source>
        <strain evidence="5 6">NBRC 100172</strain>
    </source>
</reference>
<name>A0A0A3IRA6_9BACI</name>
<gene>
    <name evidence="5" type="ORF">CD32_09255</name>
</gene>
<dbReference type="Gene3D" id="3.30.70.920">
    <property type="match status" value="1"/>
</dbReference>
<dbReference type="OrthoDB" id="34294at2"/>
<evidence type="ECO:0000256" key="3">
    <source>
        <dbReference type="ARBA" id="ARBA00023163"/>
    </source>
</evidence>
<dbReference type="PANTHER" id="PTHR30154:SF20">
    <property type="entry name" value="LEUCINE-RESPONSIVE REGULATORY PROTEIN"/>
    <property type="match status" value="1"/>
</dbReference>
<keyword evidence="6" id="KW-1185">Reference proteome</keyword>
<dbReference type="InterPro" id="IPR019888">
    <property type="entry name" value="Tscrpt_reg_AsnC-like"/>
</dbReference>
<dbReference type="InterPro" id="IPR011008">
    <property type="entry name" value="Dimeric_a/b-barrel"/>
</dbReference>
<dbReference type="InterPro" id="IPR000485">
    <property type="entry name" value="AsnC-type_HTH_dom"/>
</dbReference>
<protein>
    <submittedName>
        <fullName evidence="5">AsnC family transcriptional regulator</fullName>
    </submittedName>
</protein>
<evidence type="ECO:0000256" key="2">
    <source>
        <dbReference type="ARBA" id="ARBA00023125"/>
    </source>
</evidence>
<dbReference type="GO" id="GO:0043565">
    <property type="term" value="F:sequence-specific DNA binding"/>
    <property type="evidence" value="ECO:0007669"/>
    <property type="project" value="InterPro"/>
</dbReference>
<dbReference type="SMART" id="SM00344">
    <property type="entry name" value="HTH_ASNC"/>
    <property type="match status" value="1"/>
</dbReference>
<dbReference type="Pfam" id="PF13412">
    <property type="entry name" value="HTH_24"/>
    <property type="match status" value="1"/>
</dbReference>
<dbReference type="EMBL" id="JPVP01000054">
    <property type="protein sequence ID" value="KGR85403.1"/>
    <property type="molecule type" value="Genomic_DNA"/>
</dbReference>
<dbReference type="Gene3D" id="1.10.10.10">
    <property type="entry name" value="Winged helix-like DNA-binding domain superfamily/Winged helix DNA-binding domain"/>
    <property type="match status" value="1"/>
</dbReference>
<keyword evidence="2" id="KW-0238">DNA-binding</keyword>
<evidence type="ECO:0000256" key="1">
    <source>
        <dbReference type="ARBA" id="ARBA00023015"/>
    </source>
</evidence>
<evidence type="ECO:0000259" key="4">
    <source>
        <dbReference type="PROSITE" id="PS50956"/>
    </source>
</evidence>
<dbReference type="CDD" id="cd00090">
    <property type="entry name" value="HTH_ARSR"/>
    <property type="match status" value="1"/>
</dbReference>
<dbReference type="GO" id="GO:0043200">
    <property type="term" value="P:response to amino acid"/>
    <property type="evidence" value="ECO:0007669"/>
    <property type="project" value="TreeGrafter"/>
</dbReference>
<dbReference type="InterPro" id="IPR036390">
    <property type="entry name" value="WH_DNA-bd_sf"/>
</dbReference>
<keyword evidence="3" id="KW-0804">Transcription</keyword>
<dbReference type="STRING" id="1220589.CD32_09255"/>
<comment type="caution">
    <text evidence="5">The sequence shown here is derived from an EMBL/GenBank/DDBJ whole genome shotgun (WGS) entry which is preliminary data.</text>
</comment>
<dbReference type="Pfam" id="PF01037">
    <property type="entry name" value="AsnC_trans_reg"/>
    <property type="match status" value="1"/>
</dbReference>
<evidence type="ECO:0000313" key="5">
    <source>
        <dbReference type="EMBL" id="KGR85403.1"/>
    </source>
</evidence>
<feature type="domain" description="HTH asnC-type" evidence="4">
    <location>
        <begin position="1"/>
        <end position="62"/>
    </location>
</feature>
<dbReference type="PANTHER" id="PTHR30154">
    <property type="entry name" value="LEUCINE-RESPONSIVE REGULATORY PROTEIN"/>
    <property type="match status" value="1"/>
</dbReference>
<dbReference type="PROSITE" id="PS50956">
    <property type="entry name" value="HTH_ASNC_2"/>
    <property type="match status" value="1"/>
</dbReference>
<dbReference type="PRINTS" id="PR00033">
    <property type="entry name" value="HTHASNC"/>
</dbReference>